<feature type="transmembrane region" description="Helical" evidence="1">
    <location>
        <begin position="68"/>
        <end position="87"/>
    </location>
</feature>
<reference evidence="3" key="1">
    <citation type="journal article" date="2019" name="Int. J. Syst. Evol. Microbiol.">
        <title>The Global Catalogue of Microorganisms (GCM) 10K type strain sequencing project: providing services to taxonomists for standard genome sequencing and annotation.</title>
        <authorList>
            <consortium name="The Broad Institute Genomics Platform"/>
            <consortium name="The Broad Institute Genome Sequencing Center for Infectious Disease"/>
            <person name="Wu L."/>
            <person name="Ma J."/>
        </authorList>
    </citation>
    <scope>NUCLEOTIDE SEQUENCE [LARGE SCALE GENOMIC DNA]</scope>
    <source>
        <strain evidence="3">CGMCC 4.7329</strain>
    </source>
</reference>
<proteinExistence type="predicted"/>
<evidence type="ECO:0000256" key="1">
    <source>
        <dbReference type="SAM" id="Phobius"/>
    </source>
</evidence>
<feature type="transmembrane region" description="Helical" evidence="1">
    <location>
        <begin position="6"/>
        <end position="27"/>
    </location>
</feature>
<organism evidence="2 3">
    <name type="scientific">Nocardia rhizosphaerihabitans</name>
    <dbReference type="NCBI Taxonomy" id="1691570"/>
    <lineage>
        <taxon>Bacteria</taxon>
        <taxon>Bacillati</taxon>
        <taxon>Actinomycetota</taxon>
        <taxon>Actinomycetes</taxon>
        <taxon>Mycobacteriales</taxon>
        <taxon>Nocardiaceae</taxon>
        <taxon>Nocardia</taxon>
    </lineage>
</organism>
<keyword evidence="1" id="KW-1133">Transmembrane helix</keyword>
<gene>
    <name evidence="2" type="ORF">GCM10011610_44420</name>
</gene>
<protein>
    <submittedName>
        <fullName evidence="2">Uncharacterized protein</fullName>
    </submittedName>
</protein>
<accession>A0ABQ2KNB9</accession>
<feature type="transmembrane region" description="Helical" evidence="1">
    <location>
        <begin position="34"/>
        <end position="56"/>
    </location>
</feature>
<name>A0ABQ2KNB9_9NOCA</name>
<evidence type="ECO:0000313" key="2">
    <source>
        <dbReference type="EMBL" id="GGN87778.1"/>
    </source>
</evidence>
<evidence type="ECO:0000313" key="3">
    <source>
        <dbReference type="Proteomes" id="UP000658127"/>
    </source>
</evidence>
<keyword evidence="1" id="KW-0472">Membrane</keyword>
<keyword evidence="1" id="KW-0812">Transmembrane</keyword>
<dbReference type="EMBL" id="BMNE01000005">
    <property type="protein sequence ID" value="GGN87778.1"/>
    <property type="molecule type" value="Genomic_DNA"/>
</dbReference>
<sequence length="162" mass="17326">MPPELAANVPIAIVGLVAASIIATASFRQWSAGWWYATVLFAFSTLISVSGNIQYANEIGGGVVSMSIYAGMPLTMLFAVHLTLMLWERGRQVSAEGSAEAAAPEPTVTPVEVEVEVPKVYPLDNTGPLFTRRQTTGVGSQHWPTSVDVIDGPQFTTTGIRF</sequence>
<comment type="caution">
    <text evidence="2">The sequence shown here is derived from an EMBL/GenBank/DDBJ whole genome shotgun (WGS) entry which is preliminary data.</text>
</comment>
<keyword evidence="3" id="KW-1185">Reference proteome</keyword>
<dbReference type="Proteomes" id="UP000658127">
    <property type="component" value="Unassembled WGS sequence"/>
</dbReference>